<dbReference type="Gene3D" id="1.25.40.10">
    <property type="entry name" value="Tetratricopeptide repeat domain"/>
    <property type="match status" value="1"/>
</dbReference>
<protein>
    <recommendedName>
        <fullName evidence="1">SET domain-containing protein</fullName>
    </recommendedName>
</protein>
<evidence type="ECO:0000259" key="1">
    <source>
        <dbReference type="PROSITE" id="PS50280"/>
    </source>
</evidence>
<reference evidence="2" key="1">
    <citation type="journal article" date="2021" name="Nat. Commun.">
        <title>Genetic determinants of endophytism in the Arabidopsis root mycobiome.</title>
        <authorList>
            <person name="Mesny F."/>
            <person name="Miyauchi S."/>
            <person name="Thiergart T."/>
            <person name="Pickel B."/>
            <person name="Atanasova L."/>
            <person name="Karlsson M."/>
            <person name="Huettel B."/>
            <person name="Barry K.W."/>
            <person name="Haridas S."/>
            <person name="Chen C."/>
            <person name="Bauer D."/>
            <person name="Andreopoulos W."/>
            <person name="Pangilinan J."/>
            <person name="LaButti K."/>
            <person name="Riley R."/>
            <person name="Lipzen A."/>
            <person name="Clum A."/>
            <person name="Drula E."/>
            <person name="Henrissat B."/>
            <person name="Kohler A."/>
            <person name="Grigoriev I.V."/>
            <person name="Martin F.M."/>
            <person name="Hacquard S."/>
        </authorList>
    </citation>
    <scope>NUCLEOTIDE SEQUENCE</scope>
    <source>
        <strain evidence="2">MPI-SDFR-AT-0073</strain>
    </source>
</reference>
<dbReference type="SUPFAM" id="SSF82199">
    <property type="entry name" value="SET domain"/>
    <property type="match status" value="1"/>
</dbReference>
<dbReference type="RefSeq" id="XP_045962642.1">
    <property type="nucleotide sequence ID" value="XM_046104712.1"/>
</dbReference>
<dbReference type="Pfam" id="PF00856">
    <property type="entry name" value="SET"/>
    <property type="match status" value="1"/>
</dbReference>
<dbReference type="OrthoDB" id="265717at2759"/>
<name>A0A9P8UU54_9PEZI</name>
<dbReference type="InterPro" id="IPR053185">
    <property type="entry name" value="SET_domain_protein"/>
</dbReference>
<evidence type="ECO:0000313" key="3">
    <source>
        <dbReference type="Proteomes" id="UP000758603"/>
    </source>
</evidence>
<dbReference type="InterPro" id="IPR011990">
    <property type="entry name" value="TPR-like_helical_dom_sf"/>
</dbReference>
<dbReference type="InterPro" id="IPR001214">
    <property type="entry name" value="SET_dom"/>
</dbReference>
<dbReference type="SMART" id="SM00317">
    <property type="entry name" value="SET"/>
    <property type="match status" value="1"/>
</dbReference>
<dbReference type="PANTHER" id="PTHR47332:SF4">
    <property type="entry name" value="SET DOMAIN-CONTAINING PROTEIN 5"/>
    <property type="match status" value="1"/>
</dbReference>
<proteinExistence type="predicted"/>
<dbReference type="PROSITE" id="PS50280">
    <property type="entry name" value="SET"/>
    <property type="match status" value="1"/>
</dbReference>
<comment type="caution">
    <text evidence="2">The sequence shown here is derived from an EMBL/GenBank/DDBJ whole genome shotgun (WGS) entry which is preliminary data.</text>
</comment>
<gene>
    <name evidence="2" type="ORF">BKA67DRAFT_591406</name>
</gene>
<feature type="domain" description="SET" evidence="1">
    <location>
        <begin position="16"/>
        <end position="158"/>
    </location>
</feature>
<dbReference type="Proteomes" id="UP000758603">
    <property type="component" value="Unassembled WGS sequence"/>
</dbReference>
<dbReference type="EMBL" id="JAGPXC010000002">
    <property type="protein sequence ID" value="KAH6658408.1"/>
    <property type="molecule type" value="Genomic_DNA"/>
</dbReference>
<sequence length="333" mass="36758">MASTDKPVPTVLPQANLFTIESIPSKGKGLIAAKPIPAGTLLISESPLFTTASLTNADTIEKDLGVIIRGLPKDRQRAFLSLHNNFPGQPNPFSNIIRSNGYPLGPNSEVGGVFPLIARLNHSCRPNAQHSWNSKLGAQTVHALRDVAAGEELTLSYHNGGPSADRRAALSQFFNFDCACELCSLPREQRRKSDKRLRDAAQLDEMIGNGKRVQLQPADALKDCKELLRIYEAEGIRDTRLPRLYYDAFQICAAHSDAARASVFAESARKVRVISEGPDSEEAANMERLQEKPENFENWGSTKKWASKVTDRETRYKDIETPVSTKTASIWDA</sequence>
<dbReference type="PANTHER" id="PTHR47332">
    <property type="entry name" value="SET DOMAIN-CONTAINING PROTEIN 5"/>
    <property type="match status" value="1"/>
</dbReference>
<dbReference type="InterPro" id="IPR046341">
    <property type="entry name" value="SET_dom_sf"/>
</dbReference>
<dbReference type="AlphaFoldDB" id="A0A9P8UU54"/>
<dbReference type="Gene3D" id="2.170.270.10">
    <property type="entry name" value="SET domain"/>
    <property type="match status" value="1"/>
</dbReference>
<dbReference type="GeneID" id="70133603"/>
<keyword evidence="3" id="KW-1185">Reference proteome</keyword>
<evidence type="ECO:0000313" key="2">
    <source>
        <dbReference type="EMBL" id="KAH6658408.1"/>
    </source>
</evidence>
<accession>A0A9P8UU54</accession>
<organism evidence="2 3">
    <name type="scientific">Truncatella angustata</name>
    <dbReference type="NCBI Taxonomy" id="152316"/>
    <lineage>
        <taxon>Eukaryota</taxon>
        <taxon>Fungi</taxon>
        <taxon>Dikarya</taxon>
        <taxon>Ascomycota</taxon>
        <taxon>Pezizomycotina</taxon>
        <taxon>Sordariomycetes</taxon>
        <taxon>Xylariomycetidae</taxon>
        <taxon>Amphisphaeriales</taxon>
        <taxon>Sporocadaceae</taxon>
        <taxon>Truncatella</taxon>
    </lineage>
</organism>
<dbReference type="CDD" id="cd20071">
    <property type="entry name" value="SET_SMYD"/>
    <property type="match status" value="1"/>
</dbReference>